<proteinExistence type="predicted"/>
<evidence type="ECO:0000313" key="2">
    <source>
        <dbReference type="Proteomes" id="UP001501081"/>
    </source>
</evidence>
<name>A0ABP7NME6_9SPHI</name>
<dbReference type="EMBL" id="BAABAK010000001">
    <property type="protein sequence ID" value="GAA3950324.1"/>
    <property type="molecule type" value="Genomic_DNA"/>
</dbReference>
<accession>A0ABP7NME6</accession>
<evidence type="ECO:0000313" key="1">
    <source>
        <dbReference type="EMBL" id="GAA3950324.1"/>
    </source>
</evidence>
<dbReference type="RefSeq" id="WP_344764109.1">
    <property type="nucleotide sequence ID" value="NZ_BAABAK010000001.1"/>
</dbReference>
<protein>
    <submittedName>
        <fullName evidence="1">Uncharacterized protein</fullName>
    </submittedName>
</protein>
<reference evidence="2" key="1">
    <citation type="journal article" date="2019" name="Int. J. Syst. Evol. Microbiol.">
        <title>The Global Catalogue of Microorganisms (GCM) 10K type strain sequencing project: providing services to taxonomists for standard genome sequencing and annotation.</title>
        <authorList>
            <consortium name="The Broad Institute Genomics Platform"/>
            <consortium name="The Broad Institute Genome Sequencing Center for Infectious Disease"/>
            <person name="Wu L."/>
            <person name="Ma J."/>
        </authorList>
    </citation>
    <scope>NUCLEOTIDE SEQUENCE [LARGE SCALE GENOMIC DNA]</scope>
    <source>
        <strain evidence="2">JCM 17338</strain>
    </source>
</reference>
<comment type="caution">
    <text evidence="1">The sequence shown here is derived from an EMBL/GenBank/DDBJ whole genome shotgun (WGS) entry which is preliminary data.</text>
</comment>
<dbReference type="Proteomes" id="UP001501081">
    <property type="component" value="Unassembled WGS sequence"/>
</dbReference>
<keyword evidence="2" id="KW-1185">Reference proteome</keyword>
<organism evidence="1 2">
    <name type="scientific">Pedobacter ginsengiterrae</name>
    <dbReference type="NCBI Taxonomy" id="871696"/>
    <lineage>
        <taxon>Bacteria</taxon>
        <taxon>Pseudomonadati</taxon>
        <taxon>Bacteroidota</taxon>
        <taxon>Sphingobacteriia</taxon>
        <taxon>Sphingobacteriales</taxon>
        <taxon>Sphingobacteriaceae</taxon>
        <taxon>Pedobacter</taxon>
    </lineage>
</organism>
<gene>
    <name evidence="1" type="ORF">GCM10022246_01080</name>
</gene>
<sequence>MKNLKIKSGLLALVFGLAIVFSQSAFKYVEKQTGKSFDTRTFYYHGPSTYTQAQVEDEANWSTVPSEDLCDQTNQVACRIDIDLSFVDNPSSPAPTLKSSANLVAAYNTSTSSAYITGSADPNMAKENNTKP</sequence>